<dbReference type="RefSeq" id="WP_069319266.1">
    <property type="nucleotide sequence ID" value="NZ_MDDS01000008.1"/>
</dbReference>
<dbReference type="PANTHER" id="PTHR30244">
    <property type="entry name" value="TRANSAMINASE"/>
    <property type="match status" value="1"/>
</dbReference>
<dbReference type="AlphaFoldDB" id="A0A1E3LZ98"/>
<dbReference type="GO" id="GO:0008483">
    <property type="term" value="F:transaminase activity"/>
    <property type="evidence" value="ECO:0007669"/>
    <property type="project" value="TreeGrafter"/>
</dbReference>
<dbReference type="InterPro" id="IPR015424">
    <property type="entry name" value="PyrdxlP-dep_Trfase"/>
</dbReference>
<evidence type="ECO:0000256" key="1">
    <source>
        <dbReference type="ARBA" id="ARBA00037999"/>
    </source>
</evidence>
<evidence type="ECO:0000256" key="3">
    <source>
        <dbReference type="PIRSR" id="PIRSR000390-2"/>
    </source>
</evidence>
<dbReference type="InterPro" id="IPR015421">
    <property type="entry name" value="PyrdxlP-dep_Trfase_major"/>
</dbReference>
<dbReference type="CDD" id="cd00616">
    <property type="entry name" value="AHBA_syn"/>
    <property type="match status" value="1"/>
</dbReference>
<evidence type="ECO:0000256" key="4">
    <source>
        <dbReference type="RuleBase" id="RU004508"/>
    </source>
</evidence>
<name>A0A1E3LZ98_9SPHN</name>
<dbReference type="Pfam" id="PF01041">
    <property type="entry name" value="DegT_DnrJ_EryC1"/>
    <property type="match status" value="1"/>
</dbReference>
<dbReference type="GO" id="GO:0000271">
    <property type="term" value="P:polysaccharide biosynthetic process"/>
    <property type="evidence" value="ECO:0007669"/>
    <property type="project" value="TreeGrafter"/>
</dbReference>
<gene>
    <name evidence="5" type="ORF">BFL28_12080</name>
</gene>
<dbReference type="PANTHER" id="PTHR30244:SF34">
    <property type="entry name" value="DTDP-4-AMINO-4,6-DIDEOXYGALACTOSE TRANSAMINASE"/>
    <property type="match status" value="1"/>
</dbReference>
<dbReference type="InterPro" id="IPR015422">
    <property type="entry name" value="PyrdxlP-dep_Trfase_small"/>
</dbReference>
<feature type="active site" description="Proton acceptor" evidence="2">
    <location>
        <position position="189"/>
    </location>
</feature>
<dbReference type="OrthoDB" id="9768668at2"/>
<protein>
    <submittedName>
        <fullName evidence="5">UDP-4-amino-4, 6-dideoxy-N-acetyl-beta-L-altrosamine transaminase</fullName>
    </submittedName>
</protein>
<organism evidence="5 6">
    <name type="scientific">Sphingomonas turrisvirgatae</name>
    <dbReference type="NCBI Taxonomy" id="1888892"/>
    <lineage>
        <taxon>Bacteria</taxon>
        <taxon>Pseudomonadati</taxon>
        <taxon>Pseudomonadota</taxon>
        <taxon>Alphaproteobacteria</taxon>
        <taxon>Sphingomonadales</taxon>
        <taxon>Sphingomonadaceae</taxon>
        <taxon>Sphingomonas</taxon>
    </lineage>
</organism>
<evidence type="ECO:0000313" key="6">
    <source>
        <dbReference type="Proteomes" id="UP000094487"/>
    </source>
</evidence>
<reference evidence="5 6" key="1">
    <citation type="submission" date="2016-08" db="EMBL/GenBank/DDBJ databases">
        <title>Draft genome of the agarase producing Sphingomonas sp. MCT13.</title>
        <authorList>
            <person name="D'Andrea M.M."/>
            <person name="Rossolini G.M."/>
            <person name="Thaller M.C."/>
        </authorList>
    </citation>
    <scope>NUCLEOTIDE SEQUENCE [LARGE SCALE GENOMIC DNA]</scope>
    <source>
        <strain evidence="5 6">MCT13</strain>
    </source>
</reference>
<evidence type="ECO:0000313" key="5">
    <source>
        <dbReference type="EMBL" id="ODP39091.1"/>
    </source>
</evidence>
<dbReference type="PIRSF" id="PIRSF000390">
    <property type="entry name" value="PLP_StrS"/>
    <property type="match status" value="1"/>
</dbReference>
<dbReference type="EMBL" id="MDDS01000008">
    <property type="protein sequence ID" value="ODP39091.1"/>
    <property type="molecule type" value="Genomic_DNA"/>
</dbReference>
<comment type="similarity">
    <text evidence="1 4">Belongs to the DegT/DnrJ/EryC1 family.</text>
</comment>
<dbReference type="Gene3D" id="3.40.640.10">
    <property type="entry name" value="Type I PLP-dependent aspartate aminotransferase-like (Major domain)"/>
    <property type="match status" value="1"/>
</dbReference>
<dbReference type="SUPFAM" id="SSF53383">
    <property type="entry name" value="PLP-dependent transferases"/>
    <property type="match status" value="1"/>
</dbReference>
<comment type="caution">
    <text evidence="5">The sequence shown here is derived from an EMBL/GenBank/DDBJ whole genome shotgun (WGS) entry which is preliminary data.</text>
</comment>
<feature type="modified residue" description="N6-(pyridoxal phosphate)lysine" evidence="3">
    <location>
        <position position="189"/>
    </location>
</feature>
<dbReference type="Gene3D" id="3.90.1150.10">
    <property type="entry name" value="Aspartate Aminotransferase, domain 1"/>
    <property type="match status" value="1"/>
</dbReference>
<dbReference type="Proteomes" id="UP000094487">
    <property type="component" value="Unassembled WGS sequence"/>
</dbReference>
<sequence length="390" mass="42287">MQDTETPFLPYSRPDTGAEEIEAVARAIASGWVTTGPETAAFEREFAAYLGSDGHTLAVNSATAGLHLALEAVGVGPGDEVIVPTMTFTATAEIVRYLGADPVFADCDTATLNIDPAAIAALVTPRTKAVVVVHYGGLACDMTPILALAATHGLKVIEDAAHAFPTTYGGALVGTLASDATVFSFYANKTMTTGEGGLVVTRNEDYARRMRIMRLHGIDRDAFGRFQSRTPAWQYQVVAPGFKYNMTDVAAAMGRVQLRRIDAFAERRAQLAEMYRDALSDLPLVLPAYAPGSDRHAWHIYAIRHIDGPSRPEWRDRFIEGLAADGIGTSVHYIPLHRQPFWRDRYGLNAADYPRAEEAFASLVSLPLYTAMTDDDAARVIASVRRHVGG</sequence>
<accession>A0A1E3LZ98</accession>
<evidence type="ECO:0000256" key="2">
    <source>
        <dbReference type="PIRSR" id="PIRSR000390-1"/>
    </source>
</evidence>
<proteinExistence type="inferred from homology"/>
<dbReference type="InterPro" id="IPR000653">
    <property type="entry name" value="DegT/StrS_aminotransferase"/>
</dbReference>
<dbReference type="STRING" id="1888892.BFL28_12080"/>
<keyword evidence="3 4" id="KW-0663">Pyridoxal phosphate</keyword>
<dbReference type="GO" id="GO:0030170">
    <property type="term" value="F:pyridoxal phosphate binding"/>
    <property type="evidence" value="ECO:0007669"/>
    <property type="project" value="TreeGrafter"/>
</dbReference>
<keyword evidence="6" id="KW-1185">Reference proteome</keyword>